<protein>
    <submittedName>
        <fullName evidence="1">Uncharacterized protein</fullName>
    </submittedName>
</protein>
<sequence length="43" mass="4906">MRAPGILGFWDMRVQDTARHLIKFERIPNRSFADSDALGGFPD</sequence>
<proteinExistence type="predicted"/>
<name>A0A485LYK1_9ZZZZ</name>
<dbReference type="EMBL" id="CAADRM010000083">
    <property type="protein sequence ID" value="VFU13719.1"/>
    <property type="molecule type" value="Genomic_DNA"/>
</dbReference>
<organism evidence="1">
    <name type="scientific">anaerobic digester metagenome</name>
    <dbReference type="NCBI Taxonomy" id="1263854"/>
    <lineage>
        <taxon>unclassified sequences</taxon>
        <taxon>metagenomes</taxon>
        <taxon>ecological metagenomes</taxon>
    </lineage>
</organism>
<reference evidence="1" key="1">
    <citation type="submission" date="2019-03" db="EMBL/GenBank/DDBJ databases">
        <authorList>
            <person name="Hao L."/>
        </authorList>
    </citation>
    <scope>NUCLEOTIDE SEQUENCE</scope>
</reference>
<accession>A0A485LYK1</accession>
<evidence type="ECO:0000313" key="1">
    <source>
        <dbReference type="EMBL" id="VFU13719.1"/>
    </source>
</evidence>
<gene>
    <name evidence="1" type="ORF">SCFA_210005</name>
</gene>
<dbReference type="AlphaFoldDB" id="A0A485LYK1"/>